<dbReference type="InterPro" id="IPR005181">
    <property type="entry name" value="SASA"/>
</dbReference>
<dbReference type="Pfam" id="PF03629">
    <property type="entry name" value="SASA"/>
    <property type="match status" value="1"/>
</dbReference>
<dbReference type="AlphaFoldDB" id="A0A844FU60"/>
<comment type="caution">
    <text evidence="3">The sequence shown here is derived from an EMBL/GenBank/DDBJ whole genome shotgun (WGS) entry which is preliminary data.</text>
</comment>
<gene>
    <name evidence="3" type="ORF">FYJ79_04745</name>
</gene>
<feature type="domain" description="Sialate O-acetylesterase" evidence="2">
    <location>
        <begin position="261"/>
        <end position="370"/>
    </location>
</feature>
<evidence type="ECO:0000256" key="1">
    <source>
        <dbReference type="ARBA" id="ARBA00022801"/>
    </source>
</evidence>
<proteinExistence type="predicted"/>
<name>A0A844FU60_9FIRM</name>
<organism evidence="3 4">
    <name type="scientific">Sharpea porci</name>
    <dbReference type="NCBI Taxonomy" id="2652286"/>
    <lineage>
        <taxon>Bacteria</taxon>
        <taxon>Bacillati</taxon>
        <taxon>Bacillota</taxon>
        <taxon>Erysipelotrichia</taxon>
        <taxon>Erysipelotrichales</taxon>
        <taxon>Coprobacillaceae</taxon>
        <taxon>Sharpea</taxon>
    </lineage>
</organism>
<dbReference type="PANTHER" id="PTHR22901:SF0">
    <property type="entry name" value="SIALATE O-ACETYLESTERASE"/>
    <property type="match status" value="1"/>
</dbReference>
<accession>A0A844FU60</accession>
<protein>
    <submittedName>
        <fullName evidence="3">Sialate O-acetylesterase</fullName>
    </submittedName>
</protein>
<dbReference type="Proteomes" id="UP000442619">
    <property type="component" value="Unassembled WGS sequence"/>
</dbReference>
<dbReference type="RefSeq" id="WP_154514984.1">
    <property type="nucleotide sequence ID" value="NZ_VUNM01000007.1"/>
</dbReference>
<keyword evidence="1" id="KW-0378">Hydrolase</keyword>
<reference evidence="3 4" key="1">
    <citation type="submission" date="2019-08" db="EMBL/GenBank/DDBJ databases">
        <title>In-depth cultivation of the pig gut microbiome towards novel bacterial diversity and tailored functional studies.</title>
        <authorList>
            <person name="Wylensek D."/>
            <person name="Hitch T.C.A."/>
            <person name="Clavel T."/>
        </authorList>
    </citation>
    <scope>NUCLEOTIDE SEQUENCE [LARGE SCALE GENOMIC DNA]</scope>
    <source>
        <strain evidence="3 4">CA-Schmier-601-WT-3</strain>
    </source>
</reference>
<dbReference type="InterPro" id="IPR039329">
    <property type="entry name" value="SIAE"/>
</dbReference>
<dbReference type="PANTHER" id="PTHR22901">
    <property type="entry name" value="SIALATE O-ACETYLESTERASE"/>
    <property type="match status" value="1"/>
</dbReference>
<dbReference type="GO" id="GO:0001681">
    <property type="term" value="F:sialate O-acetylesterase activity"/>
    <property type="evidence" value="ECO:0007669"/>
    <property type="project" value="InterPro"/>
</dbReference>
<evidence type="ECO:0000313" key="3">
    <source>
        <dbReference type="EMBL" id="MST88889.1"/>
    </source>
</evidence>
<evidence type="ECO:0000313" key="4">
    <source>
        <dbReference type="Proteomes" id="UP000442619"/>
    </source>
</evidence>
<dbReference type="SUPFAM" id="SSF52266">
    <property type="entry name" value="SGNH hydrolase"/>
    <property type="match status" value="1"/>
</dbReference>
<dbReference type="Gene3D" id="3.40.50.1110">
    <property type="entry name" value="SGNH hydrolase"/>
    <property type="match status" value="1"/>
</dbReference>
<evidence type="ECO:0000259" key="2">
    <source>
        <dbReference type="Pfam" id="PF03629"/>
    </source>
</evidence>
<dbReference type="InterPro" id="IPR036514">
    <property type="entry name" value="SGNH_hydro_sf"/>
</dbReference>
<dbReference type="GO" id="GO:0005975">
    <property type="term" value="P:carbohydrate metabolic process"/>
    <property type="evidence" value="ECO:0007669"/>
    <property type="project" value="TreeGrafter"/>
</dbReference>
<dbReference type="EMBL" id="VUNM01000007">
    <property type="protein sequence ID" value="MST88889.1"/>
    <property type="molecule type" value="Genomic_DNA"/>
</dbReference>
<keyword evidence="4" id="KW-1185">Reference proteome</keyword>
<sequence>MHINWPFTSHMVLQRNQTIHFSGCSNNNYVKIQVDEDIYETNVVNKKWSVDLYFDEVGGPFSIRVMDEEETVVLDDLYVGDVFLAGGQSNMEFKVKEGLPSAFECKGNVRYLHVPRYVYEKEGKLYPEEERKNWQVLDDQSYLELSAVAYYFCQHLPSDIPIGIIDLNKGGTSASCWLSEDVLKSDPVLKKTYIDGYYEDVHTTLEEQYQATCNYNQKLNTYLSMFNNFKQQHPEMTVAQMKDQVGHTPWPPAKGHFDFRRPSGLYEYMLKSVFNYPISAVLWYQGEEDSLKPQHYEHLMEAMINCWRKVYGRELPFFILQLPEYDGMNIWHFGSIRIIQWQLSQNEDHVYLVPLLGCGEKDNVHPVDKSVAGYRLAESVKHEYYHKSGSVFPKLESYDYDGHTLTITFDQSLKDTTLQVNAKTLKGTIKVDLTARKKQLICTQDDLVSIAYGDEDYFTEYFVGINGIPISPFMITI</sequence>